<gene>
    <name evidence="1" type="ORF">SDC9_91424</name>
</gene>
<accession>A0A645A1N1</accession>
<name>A0A645A1N1_9ZZZZ</name>
<protein>
    <recommendedName>
        <fullName evidence="2">F5/8 type C domain-containing protein</fullName>
    </recommendedName>
</protein>
<proteinExistence type="predicted"/>
<dbReference type="Gene3D" id="3.40.50.880">
    <property type="match status" value="1"/>
</dbReference>
<dbReference type="InterPro" id="IPR029062">
    <property type="entry name" value="Class_I_gatase-like"/>
</dbReference>
<dbReference type="Gene3D" id="2.60.120.260">
    <property type="entry name" value="Galactose-binding domain-like"/>
    <property type="match status" value="1"/>
</dbReference>
<evidence type="ECO:0008006" key="2">
    <source>
        <dbReference type="Google" id="ProtNLM"/>
    </source>
</evidence>
<evidence type="ECO:0000313" key="1">
    <source>
        <dbReference type="EMBL" id="MPM44743.1"/>
    </source>
</evidence>
<dbReference type="EMBL" id="VSSQ01010597">
    <property type="protein sequence ID" value="MPM44743.1"/>
    <property type="molecule type" value="Genomic_DNA"/>
</dbReference>
<dbReference type="Gene3D" id="3.20.20.80">
    <property type="entry name" value="Glycosidases"/>
    <property type="match status" value="1"/>
</dbReference>
<dbReference type="AlphaFoldDB" id="A0A645A1N1"/>
<dbReference type="SUPFAM" id="SSF52317">
    <property type="entry name" value="Class I glutamine amidotransferase-like"/>
    <property type="match status" value="1"/>
</dbReference>
<organism evidence="1">
    <name type="scientific">bioreactor metagenome</name>
    <dbReference type="NCBI Taxonomy" id="1076179"/>
    <lineage>
        <taxon>unclassified sequences</taxon>
        <taxon>metagenomes</taxon>
        <taxon>ecological metagenomes</taxon>
    </lineage>
</organism>
<comment type="caution">
    <text evidence="1">The sequence shown here is derived from an EMBL/GenBank/DDBJ whole genome shotgun (WGS) entry which is preliminary data.</text>
</comment>
<dbReference type="CDD" id="cd03143">
    <property type="entry name" value="A4_beta-galactosidase_middle_domain"/>
    <property type="match status" value="1"/>
</dbReference>
<sequence>MIRPFADQIYAVSFGDEQVNYAMIILIEFLEKYPDYELLKQIDREVRAKYGYGKFGIPKSGSDPDVYAWIALRKYMNDAMVGFMKEVTAKVRAINPAIKVISDDPVAAQNQTYDYTDFTPEVCDIVTHQLYPRRNPDISDFGFLTKYVSDLSQVKEFWPCMHVEEYSCSFTPDEVIEKVSESVRSGATGIHYYLADTVGTRSGVRYLHSEYFGAPERWQIEMALLEELGRMNQLKFPEPDCAIFACLDTLRSYVGVSVYPTRTMTIHSLLELQPKVFFRYFNEGSLARKLVDLSRFKVIFAPDAKYVDRPALAALETYVKNGGTLIVTDPQAFSFTPAAEDLREVRRTLLGIADAKEADANVTAFHYADLTLPVGNAGRFVLTPTAGARTAGRYNDGSSAVVEYPLGRGKVLTFGSEIGDLGNAGNPACQQLFRYLAQSNNLKCNQDIWRFRFPSTLIRPPAMPSGRCLTGNYVKWQKFLPLTGLNREAPGAAYRYAKAPDQPAESTPQEWYALADGHLTNRLKAIAKGNVDRGKSKLDEWIVGWETPEAIAIEFDLKATYPLDRLEVICRHYLRNATLGWSEDGTRWQQAEFPLEAGDNRDPQDVRRKTYRFPAGSRGRLVKLTFASRPQAEQQRLILSEVELWSPEE</sequence>
<reference evidence="1" key="1">
    <citation type="submission" date="2019-08" db="EMBL/GenBank/DDBJ databases">
        <authorList>
            <person name="Kucharzyk K."/>
            <person name="Murdoch R.W."/>
            <person name="Higgins S."/>
            <person name="Loffler F."/>
        </authorList>
    </citation>
    <scope>NUCLEOTIDE SEQUENCE</scope>
</reference>